<dbReference type="GO" id="GO:0016020">
    <property type="term" value="C:membrane"/>
    <property type="evidence" value="ECO:0007669"/>
    <property type="project" value="UniProtKB-SubCell"/>
</dbReference>
<dbReference type="HOGENOM" id="CLU_009253_0_0_1"/>
<feature type="transmembrane region" description="Helical" evidence="8">
    <location>
        <begin position="195"/>
        <end position="219"/>
    </location>
</feature>
<feature type="compositionally biased region" description="Polar residues" evidence="7">
    <location>
        <begin position="793"/>
        <end position="804"/>
    </location>
</feature>
<dbReference type="GO" id="GO:0009272">
    <property type="term" value="P:fungal-type cell wall biogenesis"/>
    <property type="evidence" value="ECO:0007669"/>
    <property type="project" value="TreeGrafter"/>
</dbReference>
<dbReference type="InterPro" id="IPR032800">
    <property type="entry name" value="TRP_N"/>
</dbReference>
<evidence type="ECO:0000256" key="9">
    <source>
        <dbReference type="SAM" id="SignalP"/>
    </source>
</evidence>
<evidence type="ECO:0000256" key="7">
    <source>
        <dbReference type="SAM" id="MobiDB-lite"/>
    </source>
</evidence>
<dbReference type="SMART" id="SM01320">
    <property type="entry name" value="TRP_N"/>
    <property type="match status" value="1"/>
</dbReference>
<dbReference type="EMBL" id="KB933181">
    <property type="protein sequence ID" value="EON98979.1"/>
    <property type="molecule type" value="Genomic_DNA"/>
</dbReference>
<organism evidence="11 12">
    <name type="scientific">Phaeoacremonium minimum (strain UCR-PA7)</name>
    <name type="common">Esca disease fungus</name>
    <name type="synonym">Togninia minima</name>
    <dbReference type="NCBI Taxonomy" id="1286976"/>
    <lineage>
        <taxon>Eukaryota</taxon>
        <taxon>Fungi</taxon>
        <taxon>Dikarya</taxon>
        <taxon>Ascomycota</taxon>
        <taxon>Pezizomycotina</taxon>
        <taxon>Sordariomycetes</taxon>
        <taxon>Sordariomycetidae</taxon>
        <taxon>Togniniales</taxon>
        <taxon>Togniniaceae</taxon>
        <taxon>Phaeoacremonium</taxon>
    </lineage>
</organism>
<evidence type="ECO:0000256" key="3">
    <source>
        <dbReference type="ARBA" id="ARBA00022692"/>
    </source>
</evidence>
<dbReference type="GeneID" id="19326055"/>
<keyword evidence="11" id="KW-0675">Receptor</keyword>
<dbReference type="InterPro" id="IPR040241">
    <property type="entry name" value="TRP_Flc/Pkd2-like"/>
</dbReference>
<feature type="domain" description="ML-like" evidence="10">
    <location>
        <begin position="49"/>
        <end position="191"/>
    </location>
</feature>
<dbReference type="PANTHER" id="PTHR31145">
    <property type="entry name" value="INTEGRAL MEMBRANE PROTEIN (AFU_ORTHOLOGUE AFUA_7G01610)"/>
    <property type="match status" value="1"/>
</dbReference>
<dbReference type="PANTHER" id="PTHR31145:SF7">
    <property type="entry name" value="TRP-LIKE ION CHANNEL"/>
    <property type="match status" value="1"/>
</dbReference>
<keyword evidence="12" id="KW-1185">Reference proteome</keyword>
<protein>
    <submittedName>
        <fullName evidence="11">Putative transient receptor potential ion channel protein</fullName>
    </submittedName>
</protein>
<name>R8BI76_PHAM7</name>
<dbReference type="OrthoDB" id="5377623at2759"/>
<dbReference type="Pfam" id="PF06011">
    <property type="entry name" value="TRP"/>
    <property type="match status" value="1"/>
</dbReference>
<feature type="region of interest" description="Disordered" evidence="7">
    <location>
        <begin position="716"/>
        <end position="739"/>
    </location>
</feature>
<evidence type="ECO:0000256" key="5">
    <source>
        <dbReference type="ARBA" id="ARBA00022989"/>
    </source>
</evidence>
<dbReference type="Proteomes" id="UP000014074">
    <property type="component" value="Unassembled WGS sequence"/>
</dbReference>
<dbReference type="Pfam" id="PF14558">
    <property type="entry name" value="TRP_N"/>
    <property type="match status" value="1"/>
</dbReference>
<evidence type="ECO:0000313" key="12">
    <source>
        <dbReference type="Proteomes" id="UP000014074"/>
    </source>
</evidence>
<comment type="similarity">
    <text evidence="2">Belongs to the transient receptor potential (TRP) ion channel family.</text>
</comment>
<feature type="transmembrane region" description="Helical" evidence="8">
    <location>
        <begin position="240"/>
        <end position="262"/>
    </location>
</feature>
<feature type="region of interest" description="Disordered" evidence="7">
    <location>
        <begin position="793"/>
        <end position="826"/>
    </location>
</feature>
<dbReference type="RefSeq" id="XP_007916232.1">
    <property type="nucleotide sequence ID" value="XM_007918041.1"/>
</dbReference>
<evidence type="ECO:0000256" key="8">
    <source>
        <dbReference type="SAM" id="Phobius"/>
    </source>
</evidence>
<comment type="subcellular location">
    <subcellularLocation>
        <location evidence="1">Membrane</location>
        <topology evidence="1">Multi-pass membrane protein</topology>
    </subcellularLocation>
</comment>
<feature type="compositionally biased region" description="Basic and acidic residues" evidence="7">
    <location>
        <begin position="716"/>
        <end position="735"/>
    </location>
</feature>
<sequence length="826" mass="91296">MARLTSFASTFVLLLSMLSIQLARAREVAYIYGTDSKGVTRQLDAARTPALFTRDFGDCLGGESLFNITRFDAAYYEDNSTVLFHLDGTSNIKKESLMMYIVFEAYGQRRFEMVFDPCSVNIYSLCPLNASVPVAGWAIFQVGKEQVGSIPPIAFQIPDFEGYIKLQIFANSSQTEIGCFQALASNGKSVGHTTAIAPVLGVFTVIAILASFATAAYGVSIPHMRSHFAHSMSVLLVFETFQSIFFSGALTVNFPSILVAWWSNFAWSAGQIYSSTIVNSVSSFVGVSGNATQVGGAGSTVINNGGGLVSQIYGRALAMETLASNLMRRADYNASDPYDYTWAGRPIAPGLPLPGDWTGLPGTLSYSGIPAADALIVGLIWLLVATGLVIVCTIAFKWLLEAFIRIKWAREDRLTYFRSHYLSYTGLAVLRTLFIAFFMIMVLSIYQFTLHGSTGATAIAAVAFIIFLGGVGGLVTYACYFRLRFGKYAVEPDRILFTHGKIFKGIPFLVPIRSSRLGDAELPTRPAGSLPFIRIHFIDNDPDRVTVHQDSAYIKRFGWLSSRYRRTKWWFFAWYIPAQTFRAAFIGGAATSPLAQVYGLFVYDILIFVAIVMVNPFEGRRNTALGVWMLSISKVATTGLSIAFLPEFNLDRIIATVLGVIIIVIQGFLVIALLILILLGVMSSYMSLTRNREEFKPEGLEGVRVKFFESMQARGPDTRKPLWEKSEKKKGKEKELEESELQVPKEPYFSVTAVRRAPKIEDEDGDVVADMEAPHNNSVIFDPNKIINRASRTNSISSRYSTHSLPRGARCPFNYPTESDKTKVAD</sequence>
<keyword evidence="6 8" id="KW-0472">Membrane</keyword>
<feature type="transmembrane region" description="Helical" evidence="8">
    <location>
        <begin position="374"/>
        <end position="400"/>
    </location>
</feature>
<proteinExistence type="inferred from homology"/>
<keyword evidence="5 8" id="KW-1133">Transmembrane helix</keyword>
<dbReference type="KEGG" id="tmn:UCRPA7_5494"/>
<feature type="chain" id="PRO_5004462786" evidence="9">
    <location>
        <begin position="26"/>
        <end position="826"/>
    </location>
</feature>
<feature type="transmembrane region" description="Helical" evidence="8">
    <location>
        <begin position="595"/>
        <end position="614"/>
    </location>
</feature>
<evidence type="ECO:0000256" key="6">
    <source>
        <dbReference type="ARBA" id="ARBA00023136"/>
    </source>
</evidence>
<evidence type="ECO:0000313" key="11">
    <source>
        <dbReference type="EMBL" id="EON98979.1"/>
    </source>
</evidence>
<evidence type="ECO:0000256" key="1">
    <source>
        <dbReference type="ARBA" id="ARBA00004141"/>
    </source>
</evidence>
<evidence type="ECO:0000259" key="10">
    <source>
        <dbReference type="SMART" id="SM01320"/>
    </source>
</evidence>
<feature type="signal peptide" evidence="9">
    <location>
        <begin position="1"/>
        <end position="25"/>
    </location>
</feature>
<evidence type="ECO:0000256" key="4">
    <source>
        <dbReference type="ARBA" id="ARBA00022729"/>
    </source>
</evidence>
<feature type="transmembrane region" description="Helical" evidence="8">
    <location>
        <begin position="569"/>
        <end position="589"/>
    </location>
</feature>
<evidence type="ECO:0000256" key="2">
    <source>
        <dbReference type="ARBA" id="ARBA00010642"/>
    </source>
</evidence>
<feature type="transmembrane region" description="Helical" evidence="8">
    <location>
        <begin position="458"/>
        <end position="480"/>
    </location>
</feature>
<gene>
    <name evidence="11" type="ORF">UCRPA7_5494</name>
</gene>
<dbReference type="AlphaFoldDB" id="R8BI76"/>
<dbReference type="GO" id="GO:0055085">
    <property type="term" value="P:transmembrane transport"/>
    <property type="evidence" value="ECO:0007669"/>
    <property type="project" value="TreeGrafter"/>
</dbReference>
<dbReference type="eggNOG" id="ENOG502R5MY">
    <property type="taxonomic scope" value="Eukaryota"/>
</dbReference>
<accession>R8BI76</accession>
<feature type="transmembrane region" description="Helical" evidence="8">
    <location>
        <begin position="657"/>
        <end position="682"/>
    </location>
</feature>
<feature type="transmembrane region" description="Helical" evidence="8">
    <location>
        <begin position="421"/>
        <end position="446"/>
    </location>
</feature>
<keyword evidence="4 9" id="KW-0732">Signal</keyword>
<keyword evidence="3 8" id="KW-0812">Transmembrane</keyword>
<reference evidence="12" key="1">
    <citation type="journal article" date="2013" name="Genome Announc.">
        <title>Draft genome sequence of the ascomycete Phaeoacremonium aleophilum strain UCR-PA7, a causal agent of the esca disease complex in grapevines.</title>
        <authorList>
            <person name="Blanco-Ulate B."/>
            <person name="Rolshausen P."/>
            <person name="Cantu D."/>
        </authorList>
    </citation>
    <scope>NUCLEOTIDE SEQUENCE [LARGE SCALE GENOMIC DNA]</scope>
    <source>
        <strain evidence="12">UCR-PA7</strain>
    </source>
</reference>
<dbReference type="InterPro" id="IPR010308">
    <property type="entry name" value="TRP_C"/>
</dbReference>
<feature type="transmembrane region" description="Helical" evidence="8">
    <location>
        <begin position="626"/>
        <end position="645"/>
    </location>
</feature>